<proteinExistence type="predicted"/>
<evidence type="ECO:0000313" key="2">
    <source>
        <dbReference type="Proteomes" id="UP001597110"/>
    </source>
</evidence>
<evidence type="ECO:0000313" key="1">
    <source>
        <dbReference type="EMBL" id="MFD0725686.1"/>
    </source>
</evidence>
<reference evidence="2" key="1">
    <citation type="journal article" date="2019" name="Int. J. Syst. Evol. Microbiol.">
        <title>The Global Catalogue of Microorganisms (GCM) 10K type strain sequencing project: providing services to taxonomists for standard genome sequencing and annotation.</title>
        <authorList>
            <consortium name="The Broad Institute Genomics Platform"/>
            <consortium name="The Broad Institute Genome Sequencing Center for Infectious Disease"/>
            <person name="Wu L."/>
            <person name="Ma J."/>
        </authorList>
    </citation>
    <scope>NUCLEOTIDE SEQUENCE [LARGE SCALE GENOMIC DNA]</scope>
    <source>
        <strain evidence="2">CCUG 55585</strain>
    </source>
</reference>
<evidence type="ECO:0008006" key="3">
    <source>
        <dbReference type="Google" id="ProtNLM"/>
    </source>
</evidence>
<dbReference type="InterPro" id="IPR036388">
    <property type="entry name" value="WH-like_DNA-bd_sf"/>
</dbReference>
<dbReference type="RefSeq" id="WP_386823273.1">
    <property type="nucleotide sequence ID" value="NZ_JBHTIF010000001.1"/>
</dbReference>
<dbReference type="Proteomes" id="UP001597110">
    <property type="component" value="Unassembled WGS sequence"/>
</dbReference>
<comment type="caution">
    <text evidence="1">The sequence shown here is derived from an EMBL/GenBank/DDBJ whole genome shotgun (WGS) entry which is preliminary data.</text>
</comment>
<dbReference type="SUPFAM" id="SSF46785">
    <property type="entry name" value="Winged helix' DNA-binding domain"/>
    <property type="match status" value="1"/>
</dbReference>
<dbReference type="EMBL" id="JBHTIF010000001">
    <property type="protein sequence ID" value="MFD0725686.1"/>
    <property type="molecule type" value="Genomic_DNA"/>
</dbReference>
<name>A0ABW2YCJ0_9GAMM</name>
<organism evidence="1 2">
    <name type="scientific">Lysobacter brunescens</name>
    <dbReference type="NCBI Taxonomy" id="262323"/>
    <lineage>
        <taxon>Bacteria</taxon>
        <taxon>Pseudomonadati</taxon>
        <taxon>Pseudomonadota</taxon>
        <taxon>Gammaproteobacteria</taxon>
        <taxon>Lysobacterales</taxon>
        <taxon>Lysobacteraceae</taxon>
        <taxon>Lysobacter</taxon>
    </lineage>
</organism>
<accession>A0ABW2YCJ0</accession>
<gene>
    <name evidence="1" type="ORF">ACFQ0E_08740</name>
</gene>
<sequence length="88" mass="9366">MNDTHALALLRLLAEDGEVSPARAAKRLGLGASELNRLLVAMGNDPRYDGLDLVERVATPHRDGMREQLRLTARGQALCTDASQGGGA</sequence>
<keyword evidence="2" id="KW-1185">Reference proteome</keyword>
<protein>
    <recommendedName>
        <fullName evidence="3">HTH iclR-type domain-containing protein</fullName>
    </recommendedName>
</protein>
<dbReference type="InterPro" id="IPR036390">
    <property type="entry name" value="WH_DNA-bd_sf"/>
</dbReference>
<dbReference type="Gene3D" id="1.10.10.10">
    <property type="entry name" value="Winged helix-like DNA-binding domain superfamily/Winged helix DNA-binding domain"/>
    <property type="match status" value="1"/>
</dbReference>